<keyword evidence="2 5" id="KW-0808">Transferase</keyword>
<dbReference type="EC" id="2.4.2.18" evidence="5"/>
<dbReference type="EMBL" id="BAAAYX010000013">
    <property type="protein sequence ID" value="GAA3709357.1"/>
    <property type="molecule type" value="Genomic_DNA"/>
</dbReference>
<feature type="domain" description="Glycosyl transferase family 3" evidence="6">
    <location>
        <begin position="84"/>
        <end position="336"/>
    </location>
</feature>
<dbReference type="HAMAP" id="MF_00211">
    <property type="entry name" value="TrpD"/>
    <property type="match status" value="1"/>
</dbReference>
<keyword evidence="3 5" id="KW-0822">Tryptophan biosynthesis</keyword>
<dbReference type="Pfam" id="PF00591">
    <property type="entry name" value="Glycos_transf_3"/>
    <property type="match status" value="1"/>
</dbReference>
<feature type="binding site" evidence="5">
    <location>
        <position position="130"/>
    </location>
    <ligand>
        <name>5-phospho-alpha-D-ribose 1-diphosphate</name>
        <dbReference type="ChEBI" id="CHEBI:58017"/>
    </ligand>
</feature>
<comment type="function">
    <text evidence="5">Catalyzes the transfer of the phosphoribosyl group of 5-phosphorylribose-1-pyrophosphate (PRPP) to anthranilate to yield N-(5'-phosphoribosyl)-anthranilate (PRA).</text>
</comment>
<keyword evidence="1 5" id="KW-0328">Glycosyltransferase</keyword>
<feature type="binding site" evidence="5">
    <location>
        <position position="98"/>
    </location>
    <ligand>
        <name>5-phospho-alpha-D-ribose 1-diphosphate</name>
        <dbReference type="ChEBI" id="CHEBI:58017"/>
    </ligand>
</feature>
<evidence type="ECO:0000256" key="1">
    <source>
        <dbReference type="ARBA" id="ARBA00022676"/>
    </source>
</evidence>
<feature type="binding site" evidence="5">
    <location>
        <position position="102"/>
    </location>
    <ligand>
        <name>Mg(2+)</name>
        <dbReference type="ChEBI" id="CHEBI:18420"/>
        <label>1</label>
    </ligand>
</feature>
<organism evidence="8 9">
    <name type="scientific">Microlunatus aurantiacus</name>
    <dbReference type="NCBI Taxonomy" id="446786"/>
    <lineage>
        <taxon>Bacteria</taxon>
        <taxon>Bacillati</taxon>
        <taxon>Actinomycetota</taxon>
        <taxon>Actinomycetes</taxon>
        <taxon>Propionibacteriales</taxon>
        <taxon>Propionibacteriaceae</taxon>
        <taxon>Microlunatus</taxon>
    </lineage>
</organism>
<proteinExistence type="inferred from homology"/>
<keyword evidence="4 5" id="KW-0057">Aromatic amino acid biosynthesis</keyword>
<dbReference type="PANTHER" id="PTHR43285:SF2">
    <property type="entry name" value="ANTHRANILATE PHOSPHORIBOSYLTRANSFERASE"/>
    <property type="match status" value="1"/>
</dbReference>
<evidence type="ECO:0000256" key="3">
    <source>
        <dbReference type="ARBA" id="ARBA00022822"/>
    </source>
</evidence>
<dbReference type="GO" id="GO:0016757">
    <property type="term" value="F:glycosyltransferase activity"/>
    <property type="evidence" value="ECO:0007669"/>
    <property type="project" value="UniProtKB-KW"/>
</dbReference>
<comment type="pathway">
    <text evidence="5">Amino-acid biosynthesis; L-tryptophan biosynthesis; L-tryptophan from chorismate: step 2/5.</text>
</comment>
<keyword evidence="5" id="KW-0460">Magnesium</keyword>
<name>A0ABP7DSH8_9ACTN</name>
<keyword evidence="5" id="KW-0028">Amino-acid biosynthesis</keyword>
<dbReference type="InterPro" id="IPR017459">
    <property type="entry name" value="Glycosyl_Trfase_fam3_N_dom"/>
</dbReference>
<feature type="binding site" evidence="5">
    <location>
        <position position="121"/>
    </location>
    <ligand>
        <name>anthranilate</name>
        <dbReference type="ChEBI" id="CHEBI:16567"/>
        <label>1</label>
    </ligand>
</feature>
<dbReference type="SUPFAM" id="SSF52418">
    <property type="entry name" value="Nucleoside phosphorylase/phosphoribosyltransferase catalytic domain"/>
    <property type="match status" value="1"/>
</dbReference>
<feature type="binding site" evidence="5">
    <location>
        <position position="176"/>
    </location>
    <ligand>
        <name>anthranilate</name>
        <dbReference type="ChEBI" id="CHEBI:16567"/>
        <label>2</label>
    </ligand>
</feature>
<evidence type="ECO:0000259" key="6">
    <source>
        <dbReference type="Pfam" id="PF00591"/>
    </source>
</evidence>
<protein>
    <recommendedName>
        <fullName evidence="5">Anthranilate phosphoribosyltransferase</fullName>
        <ecNumber evidence="5">2.4.2.18</ecNumber>
    </recommendedName>
</protein>
<sequence length="350" mass="35610">MPTAGGRPAELTWSQVLGPLVAGQDLPGEATAWAMERLLSGEATPAQQAAFVVALRCKGETVAELAGLADTMLDFATPIEVPGPAVDVVGSGGDRANTVNLSTMAAIVAAAAGGRVVKHGNRAASSACGAADVLEALGVALDLPPERQAEVVAEVGIGFLFAPLYHPALRHAVWRRELGIPTTFNFLGPLANPAQPVAQAVGVADVRMAGLMAGVFAGRGQRGLVVHGGDGLDELTTTTTSTVWVYADGEVRERELDPAHLGIARAEVADLVGGDAATNAAVVRDLLAGRTGPVRDIVTLNAAAALVALDGPVADDLDAQLAGGLERARAAIDSGAGQAKLEDWVAATRR</sequence>
<gene>
    <name evidence="5 8" type="primary">trpD</name>
    <name evidence="8" type="ORF">GCM10022204_29510</name>
</gene>
<feature type="binding site" evidence="5">
    <location>
        <begin position="100"/>
        <end position="103"/>
    </location>
    <ligand>
        <name>5-phospho-alpha-D-ribose 1-diphosphate</name>
        <dbReference type="ChEBI" id="CHEBI:58017"/>
    </ligand>
</feature>
<evidence type="ECO:0000259" key="7">
    <source>
        <dbReference type="Pfam" id="PF02885"/>
    </source>
</evidence>
<dbReference type="InterPro" id="IPR036320">
    <property type="entry name" value="Glycosyl_Trfase_fam3_N_dom_sf"/>
</dbReference>
<reference evidence="9" key="1">
    <citation type="journal article" date="2019" name="Int. J. Syst. Evol. Microbiol.">
        <title>The Global Catalogue of Microorganisms (GCM) 10K type strain sequencing project: providing services to taxonomists for standard genome sequencing and annotation.</title>
        <authorList>
            <consortium name="The Broad Institute Genomics Platform"/>
            <consortium name="The Broad Institute Genome Sequencing Center for Infectious Disease"/>
            <person name="Wu L."/>
            <person name="Ma J."/>
        </authorList>
    </citation>
    <scope>NUCLEOTIDE SEQUENCE [LARGE SCALE GENOMIC DNA]</scope>
    <source>
        <strain evidence="9">JCM 16548</strain>
    </source>
</reference>
<comment type="similarity">
    <text evidence="5">Belongs to the anthranilate phosphoribosyltransferase family.</text>
</comment>
<accession>A0ABP7DSH8</accession>
<evidence type="ECO:0000256" key="2">
    <source>
        <dbReference type="ARBA" id="ARBA00022679"/>
    </source>
</evidence>
<dbReference type="Gene3D" id="1.20.970.10">
    <property type="entry name" value="Transferase, Pyrimidine Nucleoside Phosphorylase, Chain C"/>
    <property type="match status" value="1"/>
</dbReference>
<evidence type="ECO:0000313" key="9">
    <source>
        <dbReference type="Proteomes" id="UP001500051"/>
    </source>
</evidence>
<dbReference type="PANTHER" id="PTHR43285">
    <property type="entry name" value="ANTHRANILATE PHOSPHORIBOSYLTRANSFERASE"/>
    <property type="match status" value="1"/>
</dbReference>
<dbReference type="InterPro" id="IPR000312">
    <property type="entry name" value="Glycosyl_Trfase_fam3"/>
</dbReference>
<feature type="binding site" evidence="5">
    <location>
        <begin position="93"/>
        <end position="94"/>
    </location>
    <ligand>
        <name>5-phospho-alpha-D-ribose 1-diphosphate</name>
        <dbReference type="ChEBI" id="CHEBI:58017"/>
    </ligand>
</feature>
<feature type="domain" description="Glycosyl transferase family 3 N-terminal" evidence="7">
    <location>
        <begin position="15"/>
        <end position="76"/>
    </location>
</feature>
<dbReference type="Gene3D" id="3.40.1030.10">
    <property type="entry name" value="Nucleoside phosphorylase/phosphoribosyltransferase catalytic domain"/>
    <property type="match status" value="1"/>
</dbReference>
<feature type="binding site" evidence="5">
    <location>
        <position position="234"/>
    </location>
    <ligand>
        <name>Mg(2+)</name>
        <dbReference type="ChEBI" id="CHEBI:18420"/>
        <label>1</label>
    </ligand>
</feature>
<evidence type="ECO:0000313" key="8">
    <source>
        <dbReference type="EMBL" id="GAA3709357.1"/>
    </source>
</evidence>
<dbReference type="InterPro" id="IPR035902">
    <property type="entry name" value="Nuc_phospho_transferase"/>
</dbReference>
<feature type="binding site" evidence="5">
    <location>
        <position position="90"/>
    </location>
    <ligand>
        <name>5-phospho-alpha-D-ribose 1-diphosphate</name>
        <dbReference type="ChEBI" id="CHEBI:58017"/>
    </ligand>
</feature>
<dbReference type="Pfam" id="PF02885">
    <property type="entry name" value="Glycos_trans_3N"/>
    <property type="match status" value="1"/>
</dbReference>
<evidence type="ECO:0000256" key="4">
    <source>
        <dbReference type="ARBA" id="ARBA00023141"/>
    </source>
</evidence>
<dbReference type="InterPro" id="IPR005940">
    <property type="entry name" value="Anthranilate_Pribosyl_Tfrase"/>
</dbReference>
<feature type="binding site" evidence="5">
    <location>
        <position position="233"/>
    </location>
    <ligand>
        <name>Mg(2+)</name>
        <dbReference type="ChEBI" id="CHEBI:18420"/>
        <label>2</label>
    </ligand>
</feature>
<dbReference type="Proteomes" id="UP001500051">
    <property type="component" value="Unassembled WGS sequence"/>
</dbReference>
<feature type="binding site" evidence="5">
    <location>
        <begin position="118"/>
        <end position="126"/>
    </location>
    <ligand>
        <name>5-phospho-alpha-D-ribose 1-diphosphate</name>
        <dbReference type="ChEBI" id="CHEBI:58017"/>
    </ligand>
</feature>
<dbReference type="NCBIfam" id="TIGR01245">
    <property type="entry name" value="trpD"/>
    <property type="match status" value="1"/>
</dbReference>
<evidence type="ECO:0000256" key="5">
    <source>
        <dbReference type="HAMAP-Rule" id="MF_00211"/>
    </source>
</evidence>
<keyword evidence="5" id="KW-0479">Metal-binding</keyword>
<comment type="caution">
    <text evidence="5">Lacks conserved residue(s) required for the propagation of feature annotation.</text>
</comment>
<comment type="catalytic activity">
    <reaction evidence="5">
        <text>N-(5-phospho-beta-D-ribosyl)anthranilate + diphosphate = 5-phospho-alpha-D-ribose 1-diphosphate + anthranilate</text>
        <dbReference type="Rhea" id="RHEA:11768"/>
        <dbReference type="ChEBI" id="CHEBI:16567"/>
        <dbReference type="ChEBI" id="CHEBI:18277"/>
        <dbReference type="ChEBI" id="CHEBI:33019"/>
        <dbReference type="ChEBI" id="CHEBI:58017"/>
        <dbReference type="EC" id="2.4.2.18"/>
    </reaction>
</comment>
<comment type="cofactor">
    <cofactor evidence="5">
        <name>Mg(2+)</name>
        <dbReference type="ChEBI" id="CHEBI:18420"/>
    </cofactor>
    <text evidence="5">Binds 2 magnesium ions per monomer.</text>
</comment>
<dbReference type="RefSeq" id="WP_344813151.1">
    <property type="nucleotide sequence ID" value="NZ_BAAAYX010000013.1"/>
</dbReference>
<comment type="subunit">
    <text evidence="5">Homodimer.</text>
</comment>
<keyword evidence="9" id="KW-1185">Reference proteome</keyword>
<dbReference type="SUPFAM" id="SSF47648">
    <property type="entry name" value="Nucleoside phosphorylase/phosphoribosyltransferase N-terminal domain"/>
    <property type="match status" value="1"/>
</dbReference>
<comment type="caution">
    <text evidence="8">The sequence shown here is derived from an EMBL/GenBank/DDBJ whole genome shotgun (WGS) entry which is preliminary data.</text>
</comment>
<feature type="binding site" evidence="5">
    <location>
        <position position="234"/>
    </location>
    <ligand>
        <name>Mg(2+)</name>
        <dbReference type="ChEBI" id="CHEBI:18420"/>
        <label>2</label>
    </ligand>
</feature>
<feature type="binding site" evidence="5">
    <location>
        <position position="90"/>
    </location>
    <ligand>
        <name>anthranilate</name>
        <dbReference type="ChEBI" id="CHEBI:16567"/>
        <label>1</label>
    </ligand>
</feature>